<comment type="caution">
    <text evidence="1">The sequence shown here is derived from an EMBL/GenBank/DDBJ whole genome shotgun (WGS) entry which is preliminary data.</text>
</comment>
<evidence type="ECO:0000313" key="2">
    <source>
        <dbReference type="Proteomes" id="UP000886501"/>
    </source>
</evidence>
<gene>
    <name evidence="1" type="ORF">BDM02DRAFT_715315</name>
</gene>
<evidence type="ECO:0000313" key="1">
    <source>
        <dbReference type="EMBL" id="KAF9645045.1"/>
    </source>
</evidence>
<accession>A0ACB6Z6P8</accession>
<reference evidence="1" key="2">
    <citation type="journal article" date="2020" name="Nat. Commun.">
        <title>Large-scale genome sequencing of mycorrhizal fungi provides insights into the early evolution of symbiotic traits.</title>
        <authorList>
            <person name="Miyauchi S."/>
            <person name="Kiss E."/>
            <person name="Kuo A."/>
            <person name="Drula E."/>
            <person name="Kohler A."/>
            <person name="Sanchez-Garcia M."/>
            <person name="Morin E."/>
            <person name="Andreopoulos B."/>
            <person name="Barry K.W."/>
            <person name="Bonito G."/>
            <person name="Buee M."/>
            <person name="Carver A."/>
            <person name="Chen C."/>
            <person name="Cichocki N."/>
            <person name="Clum A."/>
            <person name="Culley D."/>
            <person name="Crous P.W."/>
            <person name="Fauchery L."/>
            <person name="Girlanda M."/>
            <person name="Hayes R.D."/>
            <person name="Keri Z."/>
            <person name="LaButti K."/>
            <person name="Lipzen A."/>
            <person name="Lombard V."/>
            <person name="Magnuson J."/>
            <person name="Maillard F."/>
            <person name="Murat C."/>
            <person name="Nolan M."/>
            <person name="Ohm R.A."/>
            <person name="Pangilinan J."/>
            <person name="Pereira M.F."/>
            <person name="Perotto S."/>
            <person name="Peter M."/>
            <person name="Pfister S."/>
            <person name="Riley R."/>
            <person name="Sitrit Y."/>
            <person name="Stielow J.B."/>
            <person name="Szollosi G."/>
            <person name="Zifcakova L."/>
            <person name="Stursova M."/>
            <person name="Spatafora J.W."/>
            <person name="Tedersoo L."/>
            <person name="Vaario L.M."/>
            <person name="Yamada A."/>
            <person name="Yan M."/>
            <person name="Wang P."/>
            <person name="Xu J."/>
            <person name="Bruns T."/>
            <person name="Baldrian P."/>
            <person name="Vilgalys R."/>
            <person name="Dunand C."/>
            <person name="Henrissat B."/>
            <person name="Grigoriev I.V."/>
            <person name="Hibbett D."/>
            <person name="Nagy L.G."/>
            <person name="Martin F.M."/>
        </authorList>
    </citation>
    <scope>NUCLEOTIDE SEQUENCE</scope>
    <source>
        <strain evidence="1">P2</strain>
    </source>
</reference>
<protein>
    <submittedName>
        <fullName evidence="1">Uncharacterized protein</fullName>
    </submittedName>
</protein>
<sequence length="123" mass="13930">MQVQASADKRKHCWLFKVGNMRNGHLKTIPKLWKDSGRMFFGRGPVMTKGLDNTIEEEHLPGLHRLSQHIKSQAGHFFTDSLPDEATAWFDDFHLPDFARAAIRVPKAVVISVGAIMQHHSDS</sequence>
<organism evidence="1 2">
    <name type="scientific">Thelephora ganbajun</name>
    <name type="common">Ganba fungus</name>
    <dbReference type="NCBI Taxonomy" id="370292"/>
    <lineage>
        <taxon>Eukaryota</taxon>
        <taxon>Fungi</taxon>
        <taxon>Dikarya</taxon>
        <taxon>Basidiomycota</taxon>
        <taxon>Agaricomycotina</taxon>
        <taxon>Agaricomycetes</taxon>
        <taxon>Thelephorales</taxon>
        <taxon>Thelephoraceae</taxon>
        <taxon>Thelephora</taxon>
    </lineage>
</organism>
<proteinExistence type="predicted"/>
<name>A0ACB6Z6P8_THEGA</name>
<reference evidence="1" key="1">
    <citation type="submission" date="2019-10" db="EMBL/GenBank/DDBJ databases">
        <authorList>
            <consortium name="DOE Joint Genome Institute"/>
            <person name="Kuo A."/>
            <person name="Miyauchi S."/>
            <person name="Kiss E."/>
            <person name="Drula E."/>
            <person name="Kohler A."/>
            <person name="Sanchez-Garcia M."/>
            <person name="Andreopoulos B."/>
            <person name="Barry K.W."/>
            <person name="Bonito G."/>
            <person name="Buee M."/>
            <person name="Carver A."/>
            <person name="Chen C."/>
            <person name="Cichocki N."/>
            <person name="Clum A."/>
            <person name="Culley D."/>
            <person name="Crous P.W."/>
            <person name="Fauchery L."/>
            <person name="Girlanda M."/>
            <person name="Hayes R."/>
            <person name="Keri Z."/>
            <person name="Labutti K."/>
            <person name="Lipzen A."/>
            <person name="Lombard V."/>
            <person name="Magnuson J."/>
            <person name="Maillard F."/>
            <person name="Morin E."/>
            <person name="Murat C."/>
            <person name="Nolan M."/>
            <person name="Ohm R."/>
            <person name="Pangilinan J."/>
            <person name="Pereira M."/>
            <person name="Perotto S."/>
            <person name="Peter M."/>
            <person name="Riley R."/>
            <person name="Sitrit Y."/>
            <person name="Stielow B."/>
            <person name="Szollosi G."/>
            <person name="Zifcakova L."/>
            <person name="Stursova M."/>
            <person name="Spatafora J.W."/>
            <person name="Tedersoo L."/>
            <person name="Vaario L.-M."/>
            <person name="Yamada A."/>
            <person name="Yan M."/>
            <person name="Wang P."/>
            <person name="Xu J."/>
            <person name="Bruns T."/>
            <person name="Baldrian P."/>
            <person name="Vilgalys R."/>
            <person name="Henrissat B."/>
            <person name="Grigoriev I.V."/>
            <person name="Hibbett D."/>
            <person name="Nagy L.G."/>
            <person name="Martin F.M."/>
        </authorList>
    </citation>
    <scope>NUCLEOTIDE SEQUENCE</scope>
    <source>
        <strain evidence="1">P2</strain>
    </source>
</reference>
<keyword evidence="2" id="KW-1185">Reference proteome</keyword>
<dbReference type="EMBL" id="MU118106">
    <property type="protein sequence ID" value="KAF9645045.1"/>
    <property type="molecule type" value="Genomic_DNA"/>
</dbReference>
<dbReference type="Proteomes" id="UP000886501">
    <property type="component" value="Unassembled WGS sequence"/>
</dbReference>